<gene>
    <name evidence="2" type="ORF">EYF80_043352</name>
</gene>
<proteinExistence type="predicted"/>
<sequence length="107" mass="11165">MANPFILFLLLLLFLCFWSLSLPAVELVQEFALTAEQCIVGVLLQGGQRRSLWASEASVGVTMGAAVDEAEAAPPPGVRVLLSQVSLAPVSGRSQLAEEGPAAEEGG</sequence>
<accession>A0A4Z2FYQ5</accession>
<dbReference type="AlphaFoldDB" id="A0A4Z2FYQ5"/>
<keyword evidence="1" id="KW-0732">Signal</keyword>
<comment type="caution">
    <text evidence="2">The sequence shown here is derived from an EMBL/GenBank/DDBJ whole genome shotgun (WGS) entry which is preliminary data.</text>
</comment>
<keyword evidence="3" id="KW-1185">Reference proteome</keyword>
<evidence type="ECO:0000313" key="3">
    <source>
        <dbReference type="Proteomes" id="UP000314294"/>
    </source>
</evidence>
<dbReference type="EMBL" id="SRLO01000788">
    <property type="protein sequence ID" value="TNN46436.1"/>
    <property type="molecule type" value="Genomic_DNA"/>
</dbReference>
<name>A0A4Z2FYQ5_9TELE</name>
<evidence type="ECO:0000256" key="1">
    <source>
        <dbReference type="SAM" id="SignalP"/>
    </source>
</evidence>
<reference evidence="2 3" key="1">
    <citation type="submission" date="2019-03" db="EMBL/GenBank/DDBJ databases">
        <title>First draft genome of Liparis tanakae, snailfish: a comprehensive survey of snailfish specific genes.</title>
        <authorList>
            <person name="Kim W."/>
            <person name="Song I."/>
            <person name="Jeong J.-H."/>
            <person name="Kim D."/>
            <person name="Kim S."/>
            <person name="Ryu S."/>
            <person name="Song J.Y."/>
            <person name="Lee S.K."/>
        </authorList>
    </citation>
    <scope>NUCLEOTIDE SEQUENCE [LARGE SCALE GENOMIC DNA]</scope>
    <source>
        <tissue evidence="2">Muscle</tissue>
    </source>
</reference>
<evidence type="ECO:0000313" key="2">
    <source>
        <dbReference type="EMBL" id="TNN46436.1"/>
    </source>
</evidence>
<dbReference type="Proteomes" id="UP000314294">
    <property type="component" value="Unassembled WGS sequence"/>
</dbReference>
<feature type="signal peptide" evidence="1">
    <location>
        <begin position="1"/>
        <end position="23"/>
    </location>
</feature>
<organism evidence="2 3">
    <name type="scientific">Liparis tanakae</name>
    <name type="common">Tanaka's snailfish</name>
    <dbReference type="NCBI Taxonomy" id="230148"/>
    <lineage>
        <taxon>Eukaryota</taxon>
        <taxon>Metazoa</taxon>
        <taxon>Chordata</taxon>
        <taxon>Craniata</taxon>
        <taxon>Vertebrata</taxon>
        <taxon>Euteleostomi</taxon>
        <taxon>Actinopterygii</taxon>
        <taxon>Neopterygii</taxon>
        <taxon>Teleostei</taxon>
        <taxon>Neoteleostei</taxon>
        <taxon>Acanthomorphata</taxon>
        <taxon>Eupercaria</taxon>
        <taxon>Perciformes</taxon>
        <taxon>Cottioidei</taxon>
        <taxon>Cottales</taxon>
        <taxon>Liparidae</taxon>
        <taxon>Liparis</taxon>
    </lineage>
</organism>
<protein>
    <submittedName>
        <fullName evidence="2">Uncharacterized protein</fullName>
    </submittedName>
</protein>
<feature type="chain" id="PRO_5021282540" evidence="1">
    <location>
        <begin position="24"/>
        <end position="107"/>
    </location>
</feature>